<evidence type="ECO:0000259" key="1">
    <source>
        <dbReference type="Pfam" id="PF06985"/>
    </source>
</evidence>
<evidence type="ECO:0000313" key="2">
    <source>
        <dbReference type="EMBL" id="KAK1846622.1"/>
    </source>
</evidence>
<sequence length="819" mass="94706">MRWHASTCHQPDVHVADDGFPFCRGCGKSAQEMRHLRKDTHSSLEPLPPDEPERRLNLWWPPSVSYTSNDSTKSDIPKASVVPTVSPASHGNQVYERPLMPNEFRLACISATPSKSDTTYPIHLSFEIFEDDHYPDYDTVSYAWGGEDNNRDHNCLIYIGDYWDVLYTTRNCWAVLRYLRPWRGTRIVWLDFICINQSDMNEKTQQILKMGHIYSHCNQVFLWLGQDAVSHEQAALPSRRPLEYLQGLHQILLRNYFTRVWVIQELVLSPRISMPYGNDVFEVYPQNVENMGENLATSPAPWLNLATRGLSHNHSWTGVMRMTSQSKCSDARDSLYGVLGLWASGGSLPTPSYAISYQHMMIGMFAWLLIHEHDLNVLLAAKCISFAEYEDPLPSWIPPWRTHNFWQWFINVSSRNQVKPPGLTFPVKYMTYNNGELGPPYGRPWHQSRITVDHNTGALSLVAIKIHVMQFDLQKRDTDPSDDVWSSRCCLHVQTSKSIAGIVKEGDEIYLLSPSTSEGQDKHEPLVYLFLRKVTNQMHKLVLCEPMVYFKRCPVYQSLEETRVDRSLAIDELQALWHRPMYKFDEDMHTGGLLGRGLQRTFPGNDDTPFHVLLAVILSSNDVQWPLDNSASRSYDVQRLLDNDAARGFDAKITTNENFERYGKTISYLTFKFSKSYWEDVEAFYTMDKARPDDEGMRFQCNDNPPESEDWNPIYARSCWDLPERFRHKEMMYVECELPNVHKLLLRIDRELCITSIWRSIGIRNPKGSWGELLYARAVYPSMTDPGDLKANDEHQRHHSIRRVGNSVVVGLESRIHIV</sequence>
<dbReference type="PANTHER" id="PTHR24148:SF81">
    <property type="entry name" value="HETEROKARYON INCOMPATIBILITY DOMAIN-CONTAINING PROTEIN"/>
    <property type="match status" value="1"/>
</dbReference>
<dbReference type="Proteomes" id="UP001243330">
    <property type="component" value="Unassembled WGS sequence"/>
</dbReference>
<name>A0AAD9AH82_9PEZI</name>
<reference evidence="2" key="1">
    <citation type="submission" date="2023-01" db="EMBL/GenBank/DDBJ databases">
        <title>Colletotrichum chrysophilum M932 genome sequence.</title>
        <authorList>
            <person name="Baroncelli R."/>
        </authorList>
    </citation>
    <scope>NUCLEOTIDE SEQUENCE</scope>
    <source>
        <strain evidence="2">M932</strain>
    </source>
</reference>
<keyword evidence="3" id="KW-1185">Reference proteome</keyword>
<dbReference type="InterPro" id="IPR010730">
    <property type="entry name" value="HET"/>
</dbReference>
<feature type="domain" description="Heterokaryon incompatibility" evidence="1">
    <location>
        <begin position="137"/>
        <end position="265"/>
    </location>
</feature>
<dbReference type="Pfam" id="PF06985">
    <property type="entry name" value="HET"/>
    <property type="match status" value="1"/>
</dbReference>
<gene>
    <name evidence="2" type="ORF">CCHR01_10722</name>
</gene>
<dbReference type="AlphaFoldDB" id="A0AAD9AH82"/>
<proteinExistence type="predicted"/>
<dbReference type="InterPro" id="IPR052895">
    <property type="entry name" value="HetReg/Transcr_Mod"/>
</dbReference>
<accession>A0AAD9AH82</accession>
<organism evidence="2 3">
    <name type="scientific">Colletotrichum chrysophilum</name>
    <dbReference type="NCBI Taxonomy" id="1836956"/>
    <lineage>
        <taxon>Eukaryota</taxon>
        <taxon>Fungi</taxon>
        <taxon>Dikarya</taxon>
        <taxon>Ascomycota</taxon>
        <taxon>Pezizomycotina</taxon>
        <taxon>Sordariomycetes</taxon>
        <taxon>Hypocreomycetidae</taxon>
        <taxon>Glomerellales</taxon>
        <taxon>Glomerellaceae</taxon>
        <taxon>Colletotrichum</taxon>
        <taxon>Colletotrichum gloeosporioides species complex</taxon>
    </lineage>
</organism>
<comment type="caution">
    <text evidence="2">The sequence shown here is derived from an EMBL/GenBank/DDBJ whole genome shotgun (WGS) entry which is preliminary data.</text>
</comment>
<evidence type="ECO:0000313" key="3">
    <source>
        <dbReference type="Proteomes" id="UP001243330"/>
    </source>
</evidence>
<dbReference type="PANTHER" id="PTHR24148">
    <property type="entry name" value="ANKYRIN REPEAT DOMAIN-CONTAINING PROTEIN 39 HOMOLOG-RELATED"/>
    <property type="match status" value="1"/>
</dbReference>
<dbReference type="EMBL" id="JAQOWY010000229">
    <property type="protein sequence ID" value="KAK1846622.1"/>
    <property type="molecule type" value="Genomic_DNA"/>
</dbReference>
<protein>
    <submittedName>
        <fullName evidence="2">Heterokaryon incompatibility protein HET-6-like protein</fullName>
    </submittedName>
</protein>